<feature type="compositionally biased region" description="Basic and acidic residues" evidence="1">
    <location>
        <begin position="200"/>
        <end position="216"/>
    </location>
</feature>
<evidence type="ECO:0000313" key="4">
    <source>
        <dbReference type="Proteomes" id="UP000585474"/>
    </source>
</evidence>
<accession>A0A7J0FPA6</accession>
<evidence type="ECO:0000256" key="2">
    <source>
        <dbReference type="SAM" id="SignalP"/>
    </source>
</evidence>
<feature type="region of interest" description="Disordered" evidence="1">
    <location>
        <begin position="34"/>
        <end position="53"/>
    </location>
</feature>
<evidence type="ECO:0000256" key="1">
    <source>
        <dbReference type="SAM" id="MobiDB-lite"/>
    </source>
</evidence>
<proteinExistence type="predicted"/>
<feature type="signal peptide" evidence="2">
    <location>
        <begin position="1"/>
        <end position="16"/>
    </location>
</feature>
<feature type="region of interest" description="Disordered" evidence="1">
    <location>
        <begin position="192"/>
        <end position="217"/>
    </location>
</feature>
<name>A0A7J0FPA6_9ERIC</name>
<feature type="chain" id="PRO_5029520697" evidence="2">
    <location>
        <begin position="17"/>
        <end position="233"/>
    </location>
</feature>
<keyword evidence="4" id="KW-1185">Reference proteome</keyword>
<organism evidence="3 4">
    <name type="scientific">Actinidia rufa</name>
    <dbReference type="NCBI Taxonomy" id="165716"/>
    <lineage>
        <taxon>Eukaryota</taxon>
        <taxon>Viridiplantae</taxon>
        <taxon>Streptophyta</taxon>
        <taxon>Embryophyta</taxon>
        <taxon>Tracheophyta</taxon>
        <taxon>Spermatophyta</taxon>
        <taxon>Magnoliopsida</taxon>
        <taxon>eudicotyledons</taxon>
        <taxon>Gunneridae</taxon>
        <taxon>Pentapetalae</taxon>
        <taxon>asterids</taxon>
        <taxon>Ericales</taxon>
        <taxon>Actinidiaceae</taxon>
        <taxon>Actinidia</taxon>
    </lineage>
</organism>
<sequence length="233" mass="25243">MKIWATFLEPMLWVSCWPQGEDDTEGVIKGKNHISRSSAPSVGESDGSPLGGTTVVTTRESVLPETDVKVVPPEQSSSCLACIPPLGNVPSTSTAADETSRLSRQATSNEHLACSNSSVYWRLCAAPTRCDNAVVEGMLEMRKTVDEILPPSDVARSRGRGPSGVVRETRCEDGGRWERKGLDMVIGEEEGRRGVGVGRGGEERRQDAGEMWRGDDGGMGVTRMWRQWCGPHG</sequence>
<dbReference type="AlphaFoldDB" id="A0A7J0FPA6"/>
<evidence type="ECO:0000313" key="3">
    <source>
        <dbReference type="EMBL" id="GFZ00526.1"/>
    </source>
</evidence>
<dbReference type="OrthoDB" id="10265969at2759"/>
<keyword evidence="2" id="KW-0732">Signal</keyword>
<dbReference type="EMBL" id="BJWL01000014">
    <property type="protein sequence ID" value="GFZ00526.1"/>
    <property type="molecule type" value="Genomic_DNA"/>
</dbReference>
<comment type="caution">
    <text evidence="3">The sequence shown here is derived from an EMBL/GenBank/DDBJ whole genome shotgun (WGS) entry which is preliminary data.</text>
</comment>
<dbReference type="Proteomes" id="UP000585474">
    <property type="component" value="Unassembled WGS sequence"/>
</dbReference>
<protein>
    <submittedName>
        <fullName evidence="3">SIN3-like 3</fullName>
    </submittedName>
</protein>
<gene>
    <name evidence="3" type="ORF">Acr_14g0001610</name>
</gene>
<reference evidence="3 4" key="1">
    <citation type="submission" date="2019-07" db="EMBL/GenBank/DDBJ databases">
        <title>De Novo Assembly of kiwifruit Actinidia rufa.</title>
        <authorList>
            <person name="Sugita-Konishi S."/>
            <person name="Sato K."/>
            <person name="Mori E."/>
            <person name="Abe Y."/>
            <person name="Kisaki G."/>
            <person name="Hamano K."/>
            <person name="Suezawa K."/>
            <person name="Otani M."/>
            <person name="Fukuda T."/>
            <person name="Manabe T."/>
            <person name="Gomi K."/>
            <person name="Tabuchi M."/>
            <person name="Akimitsu K."/>
            <person name="Kataoka I."/>
        </authorList>
    </citation>
    <scope>NUCLEOTIDE SEQUENCE [LARGE SCALE GENOMIC DNA]</scope>
    <source>
        <strain evidence="4">cv. Fuchu</strain>
    </source>
</reference>